<reference evidence="1" key="2">
    <citation type="submission" date="2024-10" db="UniProtKB">
        <authorList>
            <consortium name="EnsemblProtists"/>
        </authorList>
    </citation>
    <scope>IDENTIFICATION</scope>
</reference>
<dbReference type="Gene3D" id="1.20.1280.50">
    <property type="match status" value="1"/>
</dbReference>
<protein>
    <recommendedName>
        <fullName evidence="3">F-box domain-containing protein</fullName>
    </recommendedName>
</protein>
<dbReference type="PaxDb" id="2903-EOD06115"/>
<dbReference type="KEGG" id="ehx:EMIHUDRAFT_219433"/>
<dbReference type="RefSeq" id="XP_005758544.1">
    <property type="nucleotide sequence ID" value="XM_005758487.1"/>
</dbReference>
<evidence type="ECO:0008006" key="3">
    <source>
        <dbReference type="Google" id="ProtNLM"/>
    </source>
</evidence>
<reference evidence="2" key="1">
    <citation type="journal article" date="2013" name="Nature">
        <title>Pan genome of the phytoplankton Emiliania underpins its global distribution.</title>
        <authorList>
            <person name="Read B.A."/>
            <person name="Kegel J."/>
            <person name="Klute M.J."/>
            <person name="Kuo A."/>
            <person name="Lefebvre S.C."/>
            <person name="Maumus F."/>
            <person name="Mayer C."/>
            <person name="Miller J."/>
            <person name="Monier A."/>
            <person name="Salamov A."/>
            <person name="Young J."/>
            <person name="Aguilar M."/>
            <person name="Claverie J.M."/>
            <person name="Frickenhaus S."/>
            <person name="Gonzalez K."/>
            <person name="Herman E.K."/>
            <person name="Lin Y.C."/>
            <person name="Napier J."/>
            <person name="Ogata H."/>
            <person name="Sarno A.F."/>
            <person name="Shmutz J."/>
            <person name="Schroeder D."/>
            <person name="de Vargas C."/>
            <person name="Verret F."/>
            <person name="von Dassow P."/>
            <person name="Valentin K."/>
            <person name="Van de Peer Y."/>
            <person name="Wheeler G."/>
            <person name="Dacks J.B."/>
            <person name="Delwiche C.F."/>
            <person name="Dyhrman S.T."/>
            <person name="Glockner G."/>
            <person name="John U."/>
            <person name="Richards T."/>
            <person name="Worden A.Z."/>
            <person name="Zhang X."/>
            <person name="Grigoriev I.V."/>
            <person name="Allen A.E."/>
            <person name="Bidle K."/>
            <person name="Borodovsky M."/>
            <person name="Bowler C."/>
            <person name="Brownlee C."/>
            <person name="Cock J.M."/>
            <person name="Elias M."/>
            <person name="Gladyshev V.N."/>
            <person name="Groth M."/>
            <person name="Guda C."/>
            <person name="Hadaegh A."/>
            <person name="Iglesias-Rodriguez M.D."/>
            <person name="Jenkins J."/>
            <person name="Jones B.M."/>
            <person name="Lawson T."/>
            <person name="Leese F."/>
            <person name="Lindquist E."/>
            <person name="Lobanov A."/>
            <person name="Lomsadze A."/>
            <person name="Malik S.B."/>
            <person name="Marsh M.E."/>
            <person name="Mackinder L."/>
            <person name="Mock T."/>
            <person name="Mueller-Roeber B."/>
            <person name="Pagarete A."/>
            <person name="Parker M."/>
            <person name="Probert I."/>
            <person name="Quesneville H."/>
            <person name="Raines C."/>
            <person name="Rensing S.A."/>
            <person name="Riano-Pachon D.M."/>
            <person name="Richier S."/>
            <person name="Rokitta S."/>
            <person name="Shiraiwa Y."/>
            <person name="Soanes D.M."/>
            <person name="van der Giezen M."/>
            <person name="Wahlund T.M."/>
            <person name="Williams B."/>
            <person name="Wilson W."/>
            <person name="Wolfe G."/>
            <person name="Wurch L.L."/>
        </authorList>
    </citation>
    <scope>NUCLEOTIDE SEQUENCE</scope>
</reference>
<organism evidence="1 2">
    <name type="scientific">Emiliania huxleyi (strain CCMP1516)</name>
    <dbReference type="NCBI Taxonomy" id="280463"/>
    <lineage>
        <taxon>Eukaryota</taxon>
        <taxon>Haptista</taxon>
        <taxon>Haptophyta</taxon>
        <taxon>Prymnesiophyceae</taxon>
        <taxon>Isochrysidales</taxon>
        <taxon>Noelaerhabdaceae</taxon>
        <taxon>Emiliania</taxon>
    </lineage>
</organism>
<dbReference type="SUPFAM" id="SSF81383">
    <property type="entry name" value="F-box domain"/>
    <property type="match status" value="1"/>
</dbReference>
<dbReference type="InterPro" id="IPR036047">
    <property type="entry name" value="F-box-like_dom_sf"/>
</dbReference>
<dbReference type="Proteomes" id="UP000013827">
    <property type="component" value="Unassembled WGS sequence"/>
</dbReference>
<dbReference type="HOGENOM" id="CLU_1296458_0_0_1"/>
<name>A0A0D3I4D0_EMIH1</name>
<accession>A0A0D3I4D0</accession>
<proteinExistence type="predicted"/>
<evidence type="ECO:0000313" key="2">
    <source>
        <dbReference type="Proteomes" id="UP000013827"/>
    </source>
</evidence>
<dbReference type="GeneID" id="17252330"/>
<keyword evidence="2" id="KW-1185">Reference proteome</keyword>
<sequence>MEEASTIDSLADELWVSIAAFLPAADLLRFGSACRRAHGLPTDALWRALCEKRWAGWPHYKLSPAREAWLEERLPATTWCARYQHTETDAARTTMTHEDVCSLNWHFNFTPSAGGQGKKSLMKASFSETQLFIPEFAPLDYQLVTPGGIGAAAPEAAGDGNGGALYAFHSLRLADSRCWLVYNDNVTLVSCGPDFELGDYDERGFLTYMHMHQ</sequence>
<dbReference type="EnsemblProtists" id="EOD06115">
    <property type="protein sequence ID" value="EOD06115"/>
    <property type="gene ID" value="EMIHUDRAFT_219433"/>
</dbReference>
<evidence type="ECO:0000313" key="1">
    <source>
        <dbReference type="EnsemblProtists" id="EOD06115"/>
    </source>
</evidence>
<dbReference type="AlphaFoldDB" id="A0A0D3I4D0"/>